<evidence type="ECO:0000313" key="2">
    <source>
        <dbReference type="EMBL" id="OGG60230.1"/>
    </source>
</evidence>
<proteinExistence type="predicted"/>
<dbReference type="Proteomes" id="UP000178794">
    <property type="component" value="Unassembled WGS sequence"/>
</dbReference>
<dbReference type="InterPro" id="IPR008972">
    <property type="entry name" value="Cupredoxin"/>
</dbReference>
<feature type="domain" description="EfeO-type cupredoxin-like" evidence="1">
    <location>
        <begin position="15"/>
        <end position="115"/>
    </location>
</feature>
<dbReference type="Gene3D" id="2.60.40.420">
    <property type="entry name" value="Cupredoxins - blue copper proteins"/>
    <property type="match status" value="1"/>
</dbReference>
<name>A0A1F6DFY8_9BACT</name>
<organism evidence="2 3">
    <name type="scientific">Candidatus Kaiserbacteria bacterium RIFCSPHIGHO2_02_FULL_50_50</name>
    <dbReference type="NCBI Taxonomy" id="1798492"/>
    <lineage>
        <taxon>Bacteria</taxon>
        <taxon>Candidatus Kaiseribacteriota</taxon>
    </lineage>
</organism>
<dbReference type="STRING" id="1798492.A3C89_00485"/>
<protein>
    <recommendedName>
        <fullName evidence="1">EfeO-type cupredoxin-like domain-containing protein</fullName>
    </recommendedName>
</protein>
<accession>A0A1F6DFY8</accession>
<dbReference type="EMBL" id="MFLF01000008">
    <property type="protein sequence ID" value="OGG60230.1"/>
    <property type="molecule type" value="Genomic_DNA"/>
</dbReference>
<comment type="caution">
    <text evidence="2">The sequence shown here is derived from an EMBL/GenBank/DDBJ whole genome shotgun (WGS) entry which is preliminary data.</text>
</comment>
<dbReference type="InterPro" id="IPR028096">
    <property type="entry name" value="EfeO_Cupredoxin"/>
</dbReference>
<sequence>MNNTIALIVTAIIISGAVAFTVLKPTQTAPLITQEPENPVVIREDGTQQITINVKSGYHPRSVTAKADIPTEVTFVTSNNFDCSNDILIPALQTRTQLEPTGTKTVALGTQEAGRVISGGCSMNMYNFNITFE</sequence>
<dbReference type="Pfam" id="PF13473">
    <property type="entry name" value="Cupredoxin_1"/>
    <property type="match status" value="1"/>
</dbReference>
<evidence type="ECO:0000259" key="1">
    <source>
        <dbReference type="Pfam" id="PF13473"/>
    </source>
</evidence>
<evidence type="ECO:0000313" key="3">
    <source>
        <dbReference type="Proteomes" id="UP000178794"/>
    </source>
</evidence>
<dbReference type="AlphaFoldDB" id="A0A1F6DFY8"/>
<gene>
    <name evidence="2" type="ORF">A3C89_00485</name>
</gene>
<reference evidence="2 3" key="1">
    <citation type="journal article" date="2016" name="Nat. Commun.">
        <title>Thousands of microbial genomes shed light on interconnected biogeochemical processes in an aquifer system.</title>
        <authorList>
            <person name="Anantharaman K."/>
            <person name="Brown C.T."/>
            <person name="Hug L.A."/>
            <person name="Sharon I."/>
            <person name="Castelle C.J."/>
            <person name="Probst A.J."/>
            <person name="Thomas B.C."/>
            <person name="Singh A."/>
            <person name="Wilkins M.J."/>
            <person name="Karaoz U."/>
            <person name="Brodie E.L."/>
            <person name="Williams K.H."/>
            <person name="Hubbard S.S."/>
            <person name="Banfield J.F."/>
        </authorList>
    </citation>
    <scope>NUCLEOTIDE SEQUENCE [LARGE SCALE GENOMIC DNA]</scope>
</reference>